<feature type="chain" id="PRO_5040840691" description="Argininosuccinate lyase" evidence="1">
    <location>
        <begin position="23"/>
        <end position="66"/>
    </location>
</feature>
<proteinExistence type="predicted"/>
<dbReference type="RefSeq" id="WP_226611507.1">
    <property type="nucleotide sequence ID" value="NZ_JAJAQI010000035.1"/>
</dbReference>
<dbReference type="EMBL" id="JAJAQI010000035">
    <property type="protein sequence ID" value="MCB4824046.1"/>
    <property type="molecule type" value="Genomic_DNA"/>
</dbReference>
<evidence type="ECO:0008006" key="4">
    <source>
        <dbReference type="Google" id="ProtNLM"/>
    </source>
</evidence>
<keyword evidence="3" id="KW-1185">Reference proteome</keyword>
<evidence type="ECO:0000256" key="1">
    <source>
        <dbReference type="SAM" id="SignalP"/>
    </source>
</evidence>
<comment type="caution">
    <text evidence="2">The sequence shown here is derived from an EMBL/GenBank/DDBJ whole genome shotgun (WGS) entry which is preliminary data.</text>
</comment>
<accession>A0A9X1IFV5</accession>
<feature type="signal peptide" evidence="1">
    <location>
        <begin position="1"/>
        <end position="22"/>
    </location>
</feature>
<keyword evidence="1" id="KW-0732">Signal</keyword>
<dbReference type="PROSITE" id="PS51257">
    <property type="entry name" value="PROKAR_LIPOPROTEIN"/>
    <property type="match status" value="1"/>
</dbReference>
<reference evidence="2" key="1">
    <citation type="submission" date="2021-10" db="EMBL/GenBank/DDBJ databases">
        <title>Roseicella aerolatum sp. nov., isolated from aerosols of e-waste dismantling site.</title>
        <authorList>
            <person name="Qin T."/>
        </authorList>
    </citation>
    <scope>NUCLEOTIDE SEQUENCE</scope>
    <source>
        <strain evidence="2">GB24</strain>
    </source>
</reference>
<dbReference type="AlphaFoldDB" id="A0A9X1IFV5"/>
<sequence length="66" mass="6800">MRCACLALLLLLSACGPGGLRAGGQYSGMPDTTIGDPQRNYVTGTLSTGGVIRSRRDGYLVTPGGR</sequence>
<gene>
    <name evidence="2" type="ORF">LHA35_20150</name>
</gene>
<evidence type="ECO:0000313" key="3">
    <source>
        <dbReference type="Proteomes" id="UP001139311"/>
    </source>
</evidence>
<name>A0A9X1IFV5_9PROT</name>
<protein>
    <recommendedName>
        <fullName evidence="4">Argininosuccinate lyase</fullName>
    </recommendedName>
</protein>
<dbReference type="Proteomes" id="UP001139311">
    <property type="component" value="Unassembled WGS sequence"/>
</dbReference>
<organism evidence="2 3">
    <name type="scientific">Roseicella aerolata</name>
    <dbReference type="NCBI Taxonomy" id="2883479"/>
    <lineage>
        <taxon>Bacteria</taxon>
        <taxon>Pseudomonadati</taxon>
        <taxon>Pseudomonadota</taxon>
        <taxon>Alphaproteobacteria</taxon>
        <taxon>Acetobacterales</taxon>
        <taxon>Roseomonadaceae</taxon>
        <taxon>Roseicella</taxon>
    </lineage>
</organism>
<evidence type="ECO:0000313" key="2">
    <source>
        <dbReference type="EMBL" id="MCB4824046.1"/>
    </source>
</evidence>